<accession>A0A9D4CHN1</accession>
<evidence type="ECO:0000313" key="3">
    <source>
        <dbReference type="Proteomes" id="UP000828390"/>
    </source>
</evidence>
<name>A0A9D4CHN1_DREPO</name>
<feature type="compositionally biased region" description="Basic and acidic residues" evidence="1">
    <location>
        <begin position="79"/>
        <end position="100"/>
    </location>
</feature>
<protein>
    <submittedName>
        <fullName evidence="2">Uncharacterized protein</fullName>
    </submittedName>
</protein>
<keyword evidence="3" id="KW-1185">Reference proteome</keyword>
<evidence type="ECO:0000313" key="2">
    <source>
        <dbReference type="EMBL" id="KAH3724520.1"/>
    </source>
</evidence>
<dbReference type="Proteomes" id="UP000828390">
    <property type="component" value="Unassembled WGS sequence"/>
</dbReference>
<dbReference type="AlphaFoldDB" id="A0A9D4CHN1"/>
<proteinExistence type="predicted"/>
<feature type="region of interest" description="Disordered" evidence="1">
    <location>
        <begin position="79"/>
        <end position="112"/>
    </location>
</feature>
<dbReference type="EMBL" id="JAIWYP010000012">
    <property type="protein sequence ID" value="KAH3724520.1"/>
    <property type="molecule type" value="Genomic_DNA"/>
</dbReference>
<reference evidence="2" key="2">
    <citation type="submission" date="2020-11" db="EMBL/GenBank/DDBJ databases">
        <authorList>
            <person name="McCartney M.A."/>
            <person name="Auch B."/>
            <person name="Kono T."/>
            <person name="Mallez S."/>
            <person name="Becker A."/>
            <person name="Gohl D.M."/>
            <person name="Silverstein K.A.T."/>
            <person name="Koren S."/>
            <person name="Bechman K.B."/>
            <person name="Herman A."/>
            <person name="Abrahante J.E."/>
            <person name="Garbe J."/>
        </authorList>
    </citation>
    <scope>NUCLEOTIDE SEQUENCE</scope>
    <source>
        <strain evidence="2">Duluth1</strain>
        <tissue evidence="2">Whole animal</tissue>
    </source>
</reference>
<evidence type="ECO:0000256" key="1">
    <source>
        <dbReference type="SAM" id="MobiDB-lite"/>
    </source>
</evidence>
<reference evidence="2" key="1">
    <citation type="journal article" date="2019" name="bioRxiv">
        <title>The Genome of the Zebra Mussel, Dreissena polymorpha: A Resource for Invasive Species Research.</title>
        <authorList>
            <person name="McCartney M.A."/>
            <person name="Auch B."/>
            <person name="Kono T."/>
            <person name="Mallez S."/>
            <person name="Zhang Y."/>
            <person name="Obille A."/>
            <person name="Becker A."/>
            <person name="Abrahante J.E."/>
            <person name="Garbe J."/>
            <person name="Badalamenti J.P."/>
            <person name="Herman A."/>
            <person name="Mangelson H."/>
            <person name="Liachko I."/>
            <person name="Sullivan S."/>
            <person name="Sone E.D."/>
            <person name="Koren S."/>
            <person name="Silverstein K.A.T."/>
            <person name="Beckman K.B."/>
            <person name="Gohl D.M."/>
        </authorList>
    </citation>
    <scope>NUCLEOTIDE SEQUENCE</scope>
    <source>
        <strain evidence="2">Duluth1</strain>
        <tissue evidence="2">Whole animal</tissue>
    </source>
</reference>
<sequence length="131" mass="15234">MSELNAWWIPMEPYQKDGKSIKSNPADDDSFLLGSYIDLPTLRSNKACDDTNKRTMTQPVTNRTEFKYMATIETNFDRNISHHDTRGTTFRRDTEYHDTRGPALNRGTEHHGTRGRTFVEIWHIMTQGDQP</sequence>
<gene>
    <name evidence="2" type="ORF">DPMN_050339</name>
</gene>
<organism evidence="2 3">
    <name type="scientific">Dreissena polymorpha</name>
    <name type="common">Zebra mussel</name>
    <name type="synonym">Mytilus polymorpha</name>
    <dbReference type="NCBI Taxonomy" id="45954"/>
    <lineage>
        <taxon>Eukaryota</taxon>
        <taxon>Metazoa</taxon>
        <taxon>Spiralia</taxon>
        <taxon>Lophotrochozoa</taxon>
        <taxon>Mollusca</taxon>
        <taxon>Bivalvia</taxon>
        <taxon>Autobranchia</taxon>
        <taxon>Heteroconchia</taxon>
        <taxon>Euheterodonta</taxon>
        <taxon>Imparidentia</taxon>
        <taxon>Neoheterodontei</taxon>
        <taxon>Myida</taxon>
        <taxon>Dreissenoidea</taxon>
        <taxon>Dreissenidae</taxon>
        <taxon>Dreissena</taxon>
    </lineage>
</organism>
<comment type="caution">
    <text evidence="2">The sequence shown here is derived from an EMBL/GenBank/DDBJ whole genome shotgun (WGS) entry which is preliminary data.</text>
</comment>